<evidence type="ECO:0000313" key="6">
    <source>
        <dbReference type="Proteomes" id="UP000019150"/>
    </source>
</evidence>
<dbReference type="InterPro" id="IPR000432">
    <property type="entry name" value="DNA_mismatch_repair_MutS_C"/>
</dbReference>
<dbReference type="PANTHER" id="PTHR11361">
    <property type="entry name" value="DNA MISMATCH REPAIR PROTEIN MUTS FAMILY MEMBER"/>
    <property type="match status" value="1"/>
</dbReference>
<dbReference type="AlphaFoldDB" id="W5TK06"/>
<dbReference type="HOGENOM" id="CLU_036487_1_0_11"/>
<keyword evidence="2" id="KW-0067">ATP-binding</keyword>
<keyword evidence="1" id="KW-0547">Nucleotide-binding</keyword>
<dbReference type="PATRIC" id="fig|1415166.3.peg.4845"/>
<organism evidence="5 6">
    <name type="scientific">Nocardia nova SH22a</name>
    <dbReference type="NCBI Taxonomy" id="1415166"/>
    <lineage>
        <taxon>Bacteria</taxon>
        <taxon>Bacillati</taxon>
        <taxon>Actinomycetota</taxon>
        <taxon>Actinomycetes</taxon>
        <taxon>Mycobacteriales</taxon>
        <taxon>Nocardiaceae</taxon>
        <taxon>Nocardia</taxon>
    </lineage>
</organism>
<evidence type="ECO:0000259" key="4">
    <source>
        <dbReference type="SMART" id="SM00534"/>
    </source>
</evidence>
<name>W5TK06_9NOCA</name>
<accession>W5TK06</accession>
<dbReference type="GO" id="GO:0030983">
    <property type="term" value="F:mismatched DNA binding"/>
    <property type="evidence" value="ECO:0007669"/>
    <property type="project" value="InterPro"/>
</dbReference>
<evidence type="ECO:0000256" key="3">
    <source>
        <dbReference type="ARBA" id="ARBA00023125"/>
    </source>
</evidence>
<dbReference type="SMART" id="SM00534">
    <property type="entry name" value="MUTSac"/>
    <property type="match status" value="1"/>
</dbReference>
<dbReference type="InterPro" id="IPR045076">
    <property type="entry name" value="MutS"/>
</dbReference>
<reference evidence="5 6" key="1">
    <citation type="journal article" date="2014" name="Appl. Environ. Microbiol.">
        <title>Insights into the Microbial Degradation of Rubber and Gutta-Percha by Analysis of the Complete Genome of Nocardia nova SH22a.</title>
        <authorList>
            <person name="Luo Q."/>
            <person name="Hiessl S."/>
            <person name="Poehlein A."/>
            <person name="Daniel R."/>
            <person name="Steinbuchel A."/>
        </authorList>
    </citation>
    <scope>NUCLEOTIDE SEQUENCE [LARGE SCALE GENOMIC DNA]</scope>
    <source>
        <strain evidence="5">SH22a</strain>
    </source>
</reference>
<feature type="domain" description="DNA mismatch repair proteins mutS family" evidence="4">
    <location>
        <begin position="318"/>
        <end position="492"/>
    </location>
</feature>
<dbReference type="SUPFAM" id="SSF52540">
    <property type="entry name" value="P-loop containing nucleoside triphosphate hydrolases"/>
    <property type="match status" value="1"/>
</dbReference>
<evidence type="ECO:0000313" key="5">
    <source>
        <dbReference type="EMBL" id="AHH19494.1"/>
    </source>
</evidence>
<dbReference type="GO" id="GO:0006298">
    <property type="term" value="P:mismatch repair"/>
    <property type="evidence" value="ECO:0007669"/>
    <property type="project" value="InterPro"/>
</dbReference>
<dbReference type="eggNOG" id="COG0249">
    <property type="taxonomic scope" value="Bacteria"/>
</dbReference>
<dbReference type="STRING" id="1415166.NONO_c47100"/>
<dbReference type="Gene3D" id="3.40.50.300">
    <property type="entry name" value="P-loop containing nucleotide triphosphate hydrolases"/>
    <property type="match status" value="1"/>
</dbReference>
<gene>
    <name evidence="5" type="ORF">NONO_c47100</name>
</gene>
<dbReference type="EMBL" id="CP006850">
    <property type="protein sequence ID" value="AHH19494.1"/>
    <property type="molecule type" value="Genomic_DNA"/>
</dbReference>
<dbReference type="GO" id="GO:0005829">
    <property type="term" value="C:cytosol"/>
    <property type="evidence" value="ECO:0007669"/>
    <property type="project" value="TreeGrafter"/>
</dbReference>
<dbReference type="GO" id="GO:0140664">
    <property type="term" value="F:ATP-dependent DNA damage sensor activity"/>
    <property type="evidence" value="ECO:0007669"/>
    <property type="project" value="InterPro"/>
</dbReference>
<protein>
    <submittedName>
        <fullName evidence="5">DNA mismatch repair protein MutS domain-containing protein</fullName>
    </submittedName>
</protein>
<keyword evidence="6" id="KW-1185">Reference proteome</keyword>
<dbReference type="Proteomes" id="UP000019150">
    <property type="component" value="Chromosome"/>
</dbReference>
<dbReference type="InterPro" id="IPR027417">
    <property type="entry name" value="P-loop_NTPase"/>
</dbReference>
<evidence type="ECO:0000256" key="1">
    <source>
        <dbReference type="ARBA" id="ARBA00022741"/>
    </source>
</evidence>
<dbReference type="Pfam" id="PF00488">
    <property type="entry name" value="MutS_V"/>
    <property type="match status" value="1"/>
</dbReference>
<keyword evidence="3" id="KW-0238">DNA-binding</keyword>
<proteinExistence type="predicted"/>
<dbReference type="OrthoDB" id="9808166at2"/>
<sequence>MKVNLLGPDGWAVAQAAANGAAVVDDLELPVVFRAMAGGDQFVRTVVADIVPRSLDNPDVIAYRQRVVNDGCGNPRLLRELYAIATDATGARKWAVGRDRGARGKLYLSLEPLTKLIGFLRLLRSTLERNTSSFTSEGFTGLRDRLAATFGDEYLAEVERHLEFLRYEHGFEISADLGAGGGIAHPVLHEPPKPARRRQTLFGNRERHVIEIADTDESAKTFVWRLVGETLDRVADVVTHTADVLADFFQALRTELAFLIGCVNLAERLRGDGYAVCFPRPVPRDQGASFTCRSLRDPVLCLSGSVAVEGNTIDGAGTLLTVVTGANSGGKSTFLRSFGTAQIMMQAGMFVAAEAFSADIREGIFSHFRIQEDSSMTYGRLKEELVRMRELTQRVTPGSMVLWNEPFASTNEREAAQILAPITEALLDSGVKVIVVTHLHDFASEQADRGRSADLFLRAGRQPDGSRNFRLEPGPPATTSHAMDIYRRVFGSDDEPVPHQK</sequence>
<dbReference type="GO" id="GO:0005524">
    <property type="term" value="F:ATP binding"/>
    <property type="evidence" value="ECO:0007669"/>
    <property type="project" value="UniProtKB-KW"/>
</dbReference>
<dbReference type="PANTHER" id="PTHR11361:SF34">
    <property type="entry name" value="DNA MISMATCH REPAIR PROTEIN MSH1, MITOCHONDRIAL"/>
    <property type="match status" value="1"/>
</dbReference>
<dbReference type="RefSeq" id="WP_025350895.1">
    <property type="nucleotide sequence ID" value="NZ_CP006850.1"/>
</dbReference>
<evidence type="ECO:0000256" key="2">
    <source>
        <dbReference type="ARBA" id="ARBA00022840"/>
    </source>
</evidence>
<dbReference type="KEGG" id="nno:NONO_c47100"/>